<reference evidence="2 3" key="1">
    <citation type="submission" date="2016-09" db="EMBL/GenBank/DDBJ databases">
        <title>Extensive genetic diversity and differential bi-allelic expression allows diatom success in the polar Southern Ocean.</title>
        <authorList>
            <consortium name="DOE Joint Genome Institute"/>
            <person name="Mock T."/>
            <person name="Otillar R.P."/>
            <person name="Strauss J."/>
            <person name="Dupont C."/>
            <person name="Frickenhaus S."/>
            <person name="Maumus F."/>
            <person name="Mcmullan M."/>
            <person name="Sanges R."/>
            <person name="Schmutz J."/>
            <person name="Toseland A."/>
            <person name="Valas R."/>
            <person name="Veluchamy A."/>
            <person name="Ward B.J."/>
            <person name="Allen A."/>
            <person name="Barry K."/>
            <person name="Falciatore A."/>
            <person name="Ferrante M."/>
            <person name="Fortunato A.E."/>
            <person name="Gloeckner G."/>
            <person name="Gruber A."/>
            <person name="Hipkin R."/>
            <person name="Janech M."/>
            <person name="Kroth P."/>
            <person name="Leese F."/>
            <person name="Lindquist E."/>
            <person name="Lyon B.R."/>
            <person name="Martin J."/>
            <person name="Mayer C."/>
            <person name="Parker M."/>
            <person name="Quesneville H."/>
            <person name="Raymond J."/>
            <person name="Uhlig C."/>
            <person name="Valentin K.U."/>
            <person name="Worden A.Z."/>
            <person name="Armbrust E.V."/>
            <person name="Bowler C."/>
            <person name="Green B."/>
            <person name="Moulton V."/>
            <person name="Van Oosterhout C."/>
            <person name="Grigoriev I."/>
        </authorList>
    </citation>
    <scope>NUCLEOTIDE SEQUENCE [LARGE SCALE GENOMIC DNA]</scope>
    <source>
        <strain evidence="2 3">CCMP1102</strain>
    </source>
</reference>
<dbReference type="InParanoid" id="A0A1E7F5A1"/>
<dbReference type="EMBL" id="KV784361">
    <property type="protein sequence ID" value="OEU13336.1"/>
    <property type="molecule type" value="Genomic_DNA"/>
</dbReference>
<dbReference type="Proteomes" id="UP000095751">
    <property type="component" value="Unassembled WGS sequence"/>
</dbReference>
<sequence length="469" mass="55850">MTELLIQYKVKNGDCHIPTGTSKYTRQERERLGVSDDLANWAVRQRRQYRGSNSKGANISSNSLSTRIIILESIGFMWSCRESQWQRSFNKLELYGKRHGGDLTIRIQDDLRMYTWIEQQRKAYKKGLMSIEREDLLREIEFSFDPKDVKWRTNHENLCLYHEEHGDTLVPLIDDEGKSNYLGQWVARQRRLYHDGVLMDGRIEALNDIGFSWEPAAESWDRYYTQLCNFYKEHNHTRVPRSMGSLWIWVDRQRRSYRKHLRLKEHNDGTETDAGSGTDMTDTASYGILIPKGKIKSLSNIGFEWEDIEDDTKIFSEDRKERLMNVTFELSLHDEIWAENFQKLKNFHKEFNHFSVPTDPVEYKELNTWVRHQRYLYNANKLRNNRIKPFDDIGFPWTAESARWDRLYDECMAFYEEHDHTDIPAANTELYHWTKQQRANILMNNPSDDIIAKNGKKERLDNLKKILLK</sequence>
<dbReference type="Pfam" id="PF03457">
    <property type="entry name" value="HA"/>
    <property type="match status" value="4"/>
</dbReference>
<evidence type="ECO:0000313" key="3">
    <source>
        <dbReference type="Proteomes" id="UP000095751"/>
    </source>
</evidence>
<feature type="domain" description="Helicase-associated" evidence="1">
    <location>
        <begin position="333"/>
        <end position="395"/>
    </location>
</feature>
<keyword evidence="3" id="KW-1185">Reference proteome</keyword>
<organism evidence="2 3">
    <name type="scientific">Fragilariopsis cylindrus CCMP1102</name>
    <dbReference type="NCBI Taxonomy" id="635003"/>
    <lineage>
        <taxon>Eukaryota</taxon>
        <taxon>Sar</taxon>
        <taxon>Stramenopiles</taxon>
        <taxon>Ochrophyta</taxon>
        <taxon>Bacillariophyta</taxon>
        <taxon>Bacillariophyceae</taxon>
        <taxon>Bacillariophycidae</taxon>
        <taxon>Bacillariales</taxon>
        <taxon>Bacillariaceae</taxon>
        <taxon>Fragilariopsis</taxon>
    </lineage>
</organism>
<feature type="domain" description="Helicase-associated" evidence="1">
    <location>
        <begin position="217"/>
        <end position="303"/>
    </location>
</feature>
<evidence type="ECO:0000313" key="2">
    <source>
        <dbReference type="EMBL" id="OEU13336.1"/>
    </source>
</evidence>
<dbReference type="InterPro" id="IPR005114">
    <property type="entry name" value="Helicase_assoc"/>
</dbReference>
<dbReference type="PANTHER" id="PTHR33418:SF1">
    <property type="entry name" value="HELICASE-ASSOCIATED DOMAIN-CONTAINING PROTEIN"/>
    <property type="match status" value="1"/>
</dbReference>
<dbReference type="AlphaFoldDB" id="A0A1E7F5A1"/>
<evidence type="ECO:0000259" key="1">
    <source>
        <dbReference type="Pfam" id="PF03457"/>
    </source>
</evidence>
<name>A0A1E7F5A1_9STRA</name>
<feature type="domain" description="Helicase-associated" evidence="1">
    <location>
        <begin position="82"/>
        <end position="142"/>
    </location>
</feature>
<feature type="domain" description="Helicase-associated" evidence="1">
    <location>
        <begin position="148"/>
        <end position="211"/>
    </location>
</feature>
<dbReference type="OrthoDB" id="43285at2759"/>
<proteinExistence type="predicted"/>
<dbReference type="PANTHER" id="PTHR33418">
    <property type="entry name" value="HELICASE-ASSOCIATED"/>
    <property type="match status" value="1"/>
</dbReference>
<gene>
    <name evidence="2" type="ORF">FRACYDRAFT_241675</name>
</gene>
<protein>
    <recommendedName>
        <fullName evidence="1">Helicase-associated domain-containing protein</fullName>
    </recommendedName>
</protein>
<dbReference type="Gene3D" id="6.10.140.530">
    <property type="match status" value="4"/>
</dbReference>
<accession>A0A1E7F5A1</accession>
<dbReference type="KEGG" id="fcy:FRACYDRAFT_241675"/>